<proteinExistence type="predicted"/>
<gene>
    <name evidence="1" type="ORF">OPT61_g4034</name>
</gene>
<protein>
    <submittedName>
        <fullName evidence="1">Uncharacterized protein</fullName>
    </submittedName>
</protein>
<organism evidence="1 2">
    <name type="scientific">Boeremia exigua</name>
    <dbReference type="NCBI Taxonomy" id="749465"/>
    <lineage>
        <taxon>Eukaryota</taxon>
        <taxon>Fungi</taxon>
        <taxon>Dikarya</taxon>
        <taxon>Ascomycota</taxon>
        <taxon>Pezizomycotina</taxon>
        <taxon>Dothideomycetes</taxon>
        <taxon>Pleosporomycetidae</taxon>
        <taxon>Pleosporales</taxon>
        <taxon>Pleosporineae</taxon>
        <taxon>Didymellaceae</taxon>
        <taxon>Boeremia</taxon>
    </lineage>
</organism>
<reference evidence="1" key="1">
    <citation type="submission" date="2022-11" db="EMBL/GenBank/DDBJ databases">
        <title>Genome Sequence of Boeremia exigua.</title>
        <authorList>
            <person name="Buettner E."/>
        </authorList>
    </citation>
    <scope>NUCLEOTIDE SEQUENCE</scope>
    <source>
        <strain evidence="1">CU02</strain>
    </source>
</reference>
<name>A0ACC2IFQ4_9PLEO</name>
<comment type="caution">
    <text evidence="1">The sequence shown here is derived from an EMBL/GenBank/DDBJ whole genome shotgun (WGS) entry which is preliminary data.</text>
</comment>
<dbReference type="Proteomes" id="UP001153331">
    <property type="component" value="Unassembled WGS sequence"/>
</dbReference>
<accession>A0ACC2IFQ4</accession>
<dbReference type="EMBL" id="JAPHNI010000220">
    <property type="protein sequence ID" value="KAJ8113978.1"/>
    <property type="molecule type" value="Genomic_DNA"/>
</dbReference>
<keyword evidence="2" id="KW-1185">Reference proteome</keyword>
<evidence type="ECO:0000313" key="2">
    <source>
        <dbReference type="Proteomes" id="UP001153331"/>
    </source>
</evidence>
<sequence length="574" mass="64956">MLGFEGQAYWAWIILLLGAVSAIQNPIIPGFNPDPAILRVGNEFFITTSSFEFYPGFPIYRSSDLQNWQLFSHALTRPSQIQLFGTPTSAGVWAPSLSYINGRFYIVCTTRWTYDPVAKVWPRTAWFSSTDMKEWSDPTWADPWGIDPQLFQDHKTNKTYLNIMAPNDNKDRLWGISQCEVDLVSGRCIGKYRSLWNGTLPHDKSARPEGPKMFFRHPYYYLLIAEGGTDDLHRASIARSNSPEGPWLPAPNNPLMFNGAYGFNNLTVQSTGHADFVETSDGKWYASFIARRKVHGSSSSPLGRETFLTTVHWEDHWPILNDGKPIMLSDPNTDNDSQRTSRPQASFVDRFDGPSLHPEWYRLRTPYSETFKLGSRKDTHDKGLRLVPNVFSLSDRDQPAALLRKQKSLNMTFTAHLQPIESALQYKQSVGISAYLSEFQHQDFGVRRCGNATGLCVYTTLMRNRTSEDTEIPLNSTTARDLALEIRATPTMYSFNFITYSNHRGAGGAGQKFHVASIDSSWLAFAPSGWFVFTGASFALFASGNGEPWPYDSPDVGFLKVEETYGLDYRENYQ</sequence>
<evidence type="ECO:0000313" key="1">
    <source>
        <dbReference type="EMBL" id="KAJ8113978.1"/>
    </source>
</evidence>